<sequence>MILRHLRRLARGRRAAARAPRPERPVCLVGDIHGRHDLLRAMLVRIAAEPAAGRARLVILGDMIDRGPASAGVLRELRALHAADPERVICLMGNHERMLLDFLTAPDAHAAWLERGGRATLASFGVEGGIEDPVLAADALRRALPEGLQPWLARLPQFWIGEGIAAVHAAADPRLPMSSQSEDALLWGHPDFGRRRRDGLWVVHGHVAHDAPQVAPGRIGVDTGAWETGVLSAAWLDADGLKFLEARI</sequence>
<dbReference type="InterPro" id="IPR050126">
    <property type="entry name" value="Ap4A_hydrolase"/>
</dbReference>
<keyword evidence="3" id="KW-1185">Reference proteome</keyword>
<dbReference type="InterPro" id="IPR004843">
    <property type="entry name" value="Calcineurin-like_PHP"/>
</dbReference>
<comment type="caution">
    <text evidence="2">The sequence shown here is derived from an EMBL/GenBank/DDBJ whole genome shotgun (WGS) entry which is preliminary data.</text>
</comment>
<evidence type="ECO:0000259" key="1">
    <source>
        <dbReference type="Pfam" id="PF00149"/>
    </source>
</evidence>
<dbReference type="GO" id="GO:0008803">
    <property type="term" value="F:bis(5'-nucleosyl)-tetraphosphatase (symmetrical) activity"/>
    <property type="evidence" value="ECO:0007669"/>
    <property type="project" value="TreeGrafter"/>
</dbReference>
<evidence type="ECO:0000313" key="2">
    <source>
        <dbReference type="EMBL" id="PZX13502.1"/>
    </source>
</evidence>
<dbReference type="AlphaFoldDB" id="A0A2W7NQD5"/>
<protein>
    <submittedName>
        <fullName evidence="2">Serine/threonine protein phosphatase 1</fullName>
    </submittedName>
</protein>
<evidence type="ECO:0000313" key="3">
    <source>
        <dbReference type="Proteomes" id="UP000248916"/>
    </source>
</evidence>
<feature type="domain" description="Calcineurin-like phosphoesterase" evidence="1">
    <location>
        <begin position="25"/>
        <end position="129"/>
    </location>
</feature>
<proteinExistence type="predicted"/>
<dbReference type="SUPFAM" id="SSF56300">
    <property type="entry name" value="Metallo-dependent phosphatases"/>
    <property type="match status" value="1"/>
</dbReference>
<dbReference type="PANTHER" id="PTHR42850">
    <property type="entry name" value="METALLOPHOSPHOESTERASE"/>
    <property type="match status" value="1"/>
</dbReference>
<reference evidence="2 3" key="1">
    <citation type="submission" date="2018-06" db="EMBL/GenBank/DDBJ databases">
        <title>Genomic Encyclopedia of Archaeal and Bacterial Type Strains, Phase II (KMG-II): from individual species to whole genera.</title>
        <authorList>
            <person name="Goeker M."/>
        </authorList>
    </citation>
    <scope>NUCLEOTIDE SEQUENCE [LARGE SCALE GENOMIC DNA]</scope>
    <source>
        <strain evidence="2 3">DSM 22009</strain>
    </source>
</reference>
<dbReference type="Gene3D" id="3.60.21.10">
    <property type="match status" value="1"/>
</dbReference>
<name>A0A2W7NQD5_9RHOB</name>
<dbReference type="OrthoDB" id="9807890at2"/>
<dbReference type="InterPro" id="IPR029052">
    <property type="entry name" value="Metallo-depent_PP-like"/>
</dbReference>
<gene>
    <name evidence="2" type="ORF">LX81_03287</name>
</gene>
<dbReference type="GO" id="GO:0005737">
    <property type="term" value="C:cytoplasm"/>
    <property type="evidence" value="ECO:0007669"/>
    <property type="project" value="TreeGrafter"/>
</dbReference>
<organism evidence="2 3">
    <name type="scientific">Palleronia aestuarii</name>
    <dbReference type="NCBI Taxonomy" id="568105"/>
    <lineage>
        <taxon>Bacteria</taxon>
        <taxon>Pseudomonadati</taxon>
        <taxon>Pseudomonadota</taxon>
        <taxon>Alphaproteobacteria</taxon>
        <taxon>Rhodobacterales</taxon>
        <taxon>Roseobacteraceae</taxon>
        <taxon>Palleronia</taxon>
    </lineage>
</organism>
<dbReference type="GO" id="GO:0110154">
    <property type="term" value="P:RNA decapping"/>
    <property type="evidence" value="ECO:0007669"/>
    <property type="project" value="TreeGrafter"/>
</dbReference>
<dbReference type="PANTHER" id="PTHR42850:SF4">
    <property type="entry name" value="ZINC-DEPENDENT ENDOPOLYPHOSPHATASE"/>
    <property type="match status" value="1"/>
</dbReference>
<accession>A0A2W7NQD5</accession>
<dbReference type="EMBL" id="QKZL01000018">
    <property type="protein sequence ID" value="PZX13502.1"/>
    <property type="molecule type" value="Genomic_DNA"/>
</dbReference>
<dbReference type="RefSeq" id="WP_111538354.1">
    <property type="nucleotide sequence ID" value="NZ_QKZL01000018.1"/>
</dbReference>
<dbReference type="GO" id="GO:0016791">
    <property type="term" value="F:phosphatase activity"/>
    <property type="evidence" value="ECO:0007669"/>
    <property type="project" value="TreeGrafter"/>
</dbReference>
<dbReference type="Pfam" id="PF00149">
    <property type="entry name" value="Metallophos"/>
    <property type="match status" value="1"/>
</dbReference>
<dbReference type="Proteomes" id="UP000248916">
    <property type="component" value="Unassembled WGS sequence"/>
</dbReference>